<organism evidence="7 8">
    <name type="scientific">Nocardia nova</name>
    <dbReference type="NCBI Taxonomy" id="37330"/>
    <lineage>
        <taxon>Bacteria</taxon>
        <taxon>Bacillati</taxon>
        <taxon>Actinomycetota</taxon>
        <taxon>Actinomycetes</taxon>
        <taxon>Mycobacteriales</taxon>
        <taxon>Nocardiaceae</taxon>
        <taxon>Nocardia</taxon>
    </lineage>
</organism>
<keyword evidence="4" id="KW-0479">Metal-binding</keyword>
<dbReference type="GO" id="GO:0046872">
    <property type="term" value="F:metal ion binding"/>
    <property type="evidence" value="ECO:0007669"/>
    <property type="project" value="UniProtKB-KW"/>
</dbReference>
<dbReference type="PANTHER" id="PTHR30457:SF0">
    <property type="entry name" value="PHOSPHATASE, PUTATIVE (AFU_ORTHOLOGUE AFUA_4G01070)-RELATED"/>
    <property type="match status" value="1"/>
</dbReference>
<comment type="similarity">
    <text evidence="2">Belongs to the SurE nucleotidase family.</text>
</comment>
<evidence type="ECO:0000256" key="3">
    <source>
        <dbReference type="ARBA" id="ARBA00012643"/>
    </source>
</evidence>
<dbReference type="Pfam" id="PF01975">
    <property type="entry name" value="SurE"/>
    <property type="match status" value="1"/>
</dbReference>
<evidence type="ECO:0000256" key="1">
    <source>
        <dbReference type="ARBA" id="ARBA00000815"/>
    </source>
</evidence>
<dbReference type="InterPro" id="IPR036523">
    <property type="entry name" value="SurE-like_sf"/>
</dbReference>
<protein>
    <recommendedName>
        <fullName evidence="3">5'-nucleotidase</fullName>
        <ecNumber evidence="3">3.1.3.5</ecNumber>
    </recommendedName>
</protein>
<dbReference type="PANTHER" id="PTHR30457">
    <property type="entry name" value="5'-NUCLEOTIDASE SURE"/>
    <property type="match status" value="1"/>
</dbReference>
<evidence type="ECO:0000256" key="5">
    <source>
        <dbReference type="ARBA" id="ARBA00022801"/>
    </source>
</evidence>
<dbReference type="OrthoDB" id="9780815at2"/>
<dbReference type="Gene3D" id="3.40.1210.10">
    <property type="entry name" value="Survival protein SurE-like phosphatase/nucleotidase"/>
    <property type="match status" value="1"/>
</dbReference>
<evidence type="ECO:0000256" key="4">
    <source>
        <dbReference type="ARBA" id="ARBA00022723"/>
    </source>
</evidence>
<comment type="catalytic activity">
    <reaction evidence="1">
        <text>a ribonucleoside 5'-phosphate + H2O = a ribonucleoside + phosphate</text>
        <dbReference type="Rhea" id="RHEA:12484"/>
        <dbReference type="ChEBI" id="CHEBI:15377"/>
        <dbReference type="ChEBI" id="CHEBI:18254"/>
        <dbReference type="ChEBI" id="CHEBI:43474"/>
        <dbReference type="ChEBI" id="CHEBI:58043"/>
        <dbReference type="EC" id="3.1.3.5"/>
    </reaction>
</comment>
<dbReference type="SUPFAM" id="SSF64167">
    <property type="entry name" value="SurE-like"/>
    <property type="match status" value="1"/>
</dbReference>
<evidence type="ECO:0000313" key="8">
    <source>
        <dbReference type="Proteomes" id="UP000239874"/>
    </source>
</evidence>
<proteinExistence type="inferred from homology"/>
<reference evidence="7 8" key="1">
    <citation type="submission" date="2018-02" db="EMBL/GenBank/DDBJ databases">
        <title>8 Nocardia nova and 1 Nocardia cyriacigeorgica strain used for evolution to TMP-SMX.</title>
        <authorList>
            <person name="Mehta H."/>
            <person name="Weng J."/>
            <person name="Shamoo Y."/>
        </authorList>
    </citation>
    <scope>NUCLEOTIDE SEQUENCE [LARGE SCALE GENOMIC DNA]</scope>
    <source>
        <strain evidence="7 8">MDA3139</strain>
    </source>
</reference>
<feature type="domain" description="Survival protein SurE-like phosphatase/nucleotidase" evidence="6">
    <location>
        <begin position="3"/>
        <end position="187"/>
    </location>
</feature>
<dbReference type="Proteomes" id="UP000239874">
    <property type="component" value="Unassembled WGS sequence"/>
</dbReference>
<keyword evidence="5" id="KW-0378">Hydrolase</keyword>
<accession>A0A2S6AKE6</accession>
<dbReference type="EC" id="3.1.3.5" evidence="3"/>
<dbReference type="AlphaFoldDB" id="A0A2S6AKE6"/>
<comment type="caution">
    <text evidence="7">The sequence shown here is derived from an EMBL/GenBank/DDBJ whole genome shotgun (WGS) entry which is preliminary data.</text>
</comment>
<gene>
    <name evidence="7" type="ORF">C5E45_24430</name>
</gene>
<dbReference type="InterPro" id="IPR002828">
    <property type="entry name" value="SurE-like_Pase/nucleotidase"/>
</dbReference>
<dbReference type="InterPro" id="IPR030048">
    <property type="entry name" value="SurE"/>
</dbReference>
<name>A0A2S6AKE6_9NOCA</name>
<evidence type="ECO:0000313" key="7">
    <source>
        <dbReference type="EMBL" id="PPJ35696.1"/>
    </source>
</evidence>
<sequence length="265" mass="27620">MRIMVTNDDGIGSSGLRTLARQLHAAGYEIEVAAPLTDHSGSGSSLGTLEHGAEIAYQETRFPELPEVRVIGFDAPPAFGVMAYRFGLFGPPPELVVSGVNPGHNTGRLVLHSSTVGAALCATALGLRAVAVSCGFAPVHRFDTAAAVAVAAVGWLADRPEPTMLNLNVPDVELQEIKGVRTTTLAPRGLMGLSLERSTEAIRLLRFDNTERLGVGTDSAAVRDGFVALSVLRGVATESGPDGHDAASAIEDTLLGRPLPVSAHD</sequence>
<dbReference type="GO" id="GO:0008253">
    <property type="term" value="F:5'-nucleotidase activity"/>
    <property type="evidence" value="ECO:0007669"/>
    <property type="project" value="UniProtKB-EC"/>
</dbReference>
<evidence type="ECO:0000256" key="2">
    <source>
        <dbReference type="ARBA" id="ARBA00011062"/>
    </source>
</evidence>
<dbReference type="EMBL" id="PSZC01000019">
    <property type="protein sequence ID" value="PPJ35696.1"/>
    <property type="molecule type" value="Genomic_DNA"/>
</dbReference>
<evidence type="ECO:0000259" key="6">
    <source>
        <dbReference type="Pfam" id="PF01975"/>
    </source>
</evidence>